<comment type="subunit">
    <text evidence="6">Homotetramer. Forms an RuvA(8)-RuvB(12)-Holliday junction (HJ) complex. HJ DNA is sandwiched between 2 RuvA tetramers; dsDNA enters through RuvA and exits via RuvB. An RuvB hexamer assembles on each DNA strand where it exits the tetramer. Each RuvB hexamer is contacted by two RuvA subunits (via domain III) on 2 adjacent RuvB subunits; this complex drives branch migration. In the full resolvosome a probable DNA-RuvA(4)-RuvB(12)-RuvC(2) complex forms which resolves the HJ.</text>
</comment>
<dbReference type="NCBIfam" id="TIGR00084">
    <property type="entry name" value="ruvA"/>
    <property type="match status" value="1"/>
</dbReference>
<dbReference type="InterPro" id="IPR011114">
    <property type="entry name" value="RuvA_C"/>
</dbReference>
<dbReference type="AlphaFoldDB" id="A0A7G1G6H4"/>
<dbReference type="GO" id="GO:0006310">
    <property type="term" value="P:DNA recombination"/>
    <property type="evidence" value="ECO:0007669"/>
    <property type="project" value="UniProtKB-UniRule"/>
</dbReference>
<dbReference type="Pfam" id="PF14520">
    <property type="entry name" value="HHH_5"/>
    <property type="match status" value="1"/>
</dbReference>
<keyword evidence="2 6" id="KW-0227">DNA damage</keyword>
<dbReference type="InterPro" id="IPR010994">
    <property type="entry name" value="RuvA_2-like"/>
</dbReference>
<keyword evidence="8" id="KW-0067">ATP-binding</keyword>
<evidence type="ECO:0000256" key="1">
    <source>
        <dbReference type="ARBA" id="ARBA00022490"/>
    </source>
</evidence>
<dbReference type="SUPFAM" id="SSF46929">
    <property type="entry name" value="DNA helicase RuvA subunit, C-terminal domain"/>
    <property type="match status" value="1"/>
</dbReference>
<dbReference type="RefSeq" id="WP_190615571.1">
    <property type="nucleotide sequence ID" value="NZ_AP018712.1"/>
</dbReference>
<dbReference type="GO" id="GO:0006281">
    <property type="term" value="P:DNA repair"/>
    <property type="evidence" value="ECO:0007669"/>
    <property type="project" value="UniProtKB-UniRule"/>
</dbReference>
<gene>
    <name evidence="6 8" type="primary">ruvA</name>
    <name evidence="8" type="ORF">OSSY52_06180</name>
</gene>
<dbReference type="Gene3D" id="1.10.150.20">
    <property type="entry name" value="5' to 3' exonuclease, C-terminal subdomain"/>
    <property type="match status" value="1"/>
</dbReference>
<evidence type="ECO:0000256" key="2">
    <source>
        <dbReference type="ARBA" id="ARBA00022763"/>
    </source>
</evidence>
<comment type="subcellular location">
    <subcellularLocation>
        <location evidence="6">Cytoplasm</location>
    </subcellularLocation>
</comment>
<comment type="function">
    <text evidence="6">The RuvA-RuvB-RuvC complex processes Holliday junction (HJ) DNA during genetic recombination and DNA repair, while the RuvA-RuvB complex plays an important role in the rescue of blocked DNA replication forks via replication fork reversal (RFR). RuvA specifically binds to HJ cruciform DNA, conferring on it an open structure. The RuvB hexamer acts as an ATP-dependent pump, pulling dsDNA into and through the RuvAB complex. HJ branch migration allows RuvC to scan DNA until it finds its consensus sequence, where it cleaves and resolves the cruciform DNA.</text>
</comment>
<dbReference type="InParanoid" id="A0A7G1G6H4"/>
<evidence type="ECO:0000313" key="9">
    <source>
        <dbReference type="Proteomes" id="UP000516361"/>
    </source>
</evidence>
<evidence type="ECO:0000256" key="3">
    <source>
        <dbReference type="ARBA" id="ARBA00023125"/>
    </source>
</evidence>
<dbReference type="Proteomes" id="UP000516361">
    <property type="component" value="Chromosome"/>
</dbReference>
<dbReference type="InterPro" id="IPR036267">
    <property type="entry name" value="RuvA_C_sf"/>
</dbReference>
<dbReference type="GO" id="GO:0009379">
    <property type="term" value="C:Holliday junction helicase complex"/>
    <property type="evidence" value="ECO:0007669"/>
    <property type="project" value="InterPro"/>
</dbReference>
<dbReference type="InterPro" id="IPR012340">
    <property type="entry name" value="NA-bd_OB-fold"/>
</dbReference>
<dbReference type="Pfam" id="PF07499">
    <property type="entry name" value="RuvA_C"/>
    <property type="match status" value="1"/>
</dbReference>
<dbReference type="EMBL" id="AP018712">
    <property type="protein sequence ID" value="BBE30477.1"/>
    <property type="molecule type" value="Genomic_DNA"/>
</dbReference>
<dbReference type="Gene3D" id="2.40.50.140">
    <property type="entry name" value="Nucleic acid-binding proteins"/>
    <property type="match status" value="1"/>
</dbReference>
<evidence type="ECO:0000256" key="4">
    <source>
        <dbReference type="ARBA" id="ARBA00023172"/>
    </source>
</evidence>
<dbReference type="GO" id="GO:0005737">
    <property type="term" value="C:cytoplasm"/>
    <property type="evidence" value="ECO:0007669"/>
    <property type="project" value="UniProtKB-SubCell"/>
</dbReference>
<keyword evidence="1 6" id="KW-0963">Cytoplasm</keyword>
<dbReference type="SUPFAM" id="SSF47781">
    <property type="entry name" value="RuvA domain 2-like"/>
    <property type="match status" value="1"/>
</dbReference>
<feature type="domain" description="Helix-hairpin-helix DNA-binding motif class 1" evidence="7">
    <location>
        <begin position="107"/>
        <end position="126"/>
    </location>
</feature>
<reference evidence="8 9" key="1">
    <citation type="submission" date="2018-06" db="EMBL/GenBank/DDBJ databases">
        <title>Genome sequencing of Oceanotoga sp. sy52.</title>
        <authorList>
            <person name="Mori K."/>
        </authorList>
    </citation>
    <scope>NUCLEOTIDE SEQUENCE [LARGE SCALE GENOMIC DNA]</scope>
    <source>
        <strain evidence="9">sy52</strain>
    </source>
</reference>
<keyword evidence="8" id="KW-0347">Helicase</keyword>
<protein>
    <recommendedName>
        <fullName evidence="6">Holliday junction branch migration complex subunit RuvA</fullName>
    </recommendedName>
</protein>
<dbReference type="GO" id="GO:0009378">
    <property type="term" value="F:four-way junction helicase activity"/>
    <property type="evidence" value="ECO:0007669"/>
    <property type="project" value="InterPro"/>
</dbReference>
<keyword evidence="5 6" id="KW-0234">DNA repair</keyword>
<evidence type="ECO:0000313" key="8">
    <source>
        <dbReference type="EMBL" id="BBE30477.1"/>
    </source>
</evidence>
<evidence type="ECO:0000256" key="6">
    <source>
        <dbReference type="HAMAP-Rule" id="MF_00031"/>
    </source>
</evidence>
<keyword evidence="8" id="KW-0547">Nucleotide-binding</keyword>
<organism evidence="8 9">
    <name type="scientific">Tepiditoga spiralis</name>
    <dbReference type="NCBI Taxonomy" id="2108365"/>
    <lineage>
        <taxon>Bacteria</taxon>
        <taxon>Thermotogati</taxon>
        <taxon>Thermotogota</taxon>
        <taxon>Thermotogae</taxon>
        <taxon>Petrotogales</taxon>
        <taxon>Petrotogaceae</taxon>
        <taxon>Tepiditoga</taxon>
    </lineage>
</organism>
<comment type="domain">
    <text evidence="6">Has three domains with a flexible linker between the domains II and III and assumes an 'L' shape. Domain III is highly mobile and contacts RuvB.</text>
</comment>
<dbReference type="FunCoup" id="A0A7G1G6H4">
    <property type="interactions" value="317"/>
</dbReference>
<dbReference type="KEGG" id="ocy:OSSY52_06180"/>
<keyword evidence="9" id="KW-1185">Reference proteome</keyword>
<comment type="similarity">
    <text evidence="6">Belongs to the RuvA family.</text>
</comment>
<dbReference type="GO" id="GO:0000400">
    <property type="term" value="F:four-way junction DNA binding"/>
    <property type="evidence" value="ECO:0007669"/>
    <property type="project" value="UniProtKB-UniRule"/>
</dbReference>
<accession>A0A7G1G6H4</accession>
<dbReference type="InterPro" id="IPR003583">
    <property type="entry name" value="Hlx-hairpin-Hlx_DNA-bd_motif"/>
</dbReference>
<feature type="domain" description="Helix-hairpin-helix DNA-binding motif class 1" evidence="7">
    <location>
        <begin position="72"/>
        <end position="91"/>
    </location>
</feature>
<keyword evidence="4 6" id="KW-0233">DNA recombination</keyword>
<name>A0A7G1G6H4_9BACT</name>
<dbReference type="GO" id="GO:0005524">
    <property type="term" value="F:ATP binding"/>
    <property type="evidence" value="ECO:0007669"/>
    <property type="project" value="InterPro"/>
</dbReference>
<evidence type="ECO:0000256" key="5">
    <source>
        <dbReference type="ARBA" id="ARBA00023204"/>
    </source>
</evidence>
<proteinExistence type="inferred from homology"/>
<dbReference type="GO" id="GO:0048476">
    <property type="term" value="C:Holliday junction resolvase complex"/>
    <property type="evidence" value="ECO:0007669"/>
    <property type="project" value="UniProtKB-UniRule"/>
</dbReference>
<dbReference type="HAMAP" id="MF_00031">
    <property type="entry name" value="DNA_HJ_migration_RuvA"/>
    <property type="match status" value="1"/>
</dbReference>
<dbReference type="CDD" id="cd14332">
    <property type="entry name" value="UBA_RuvA_C"/>
    <property type="match status" value="1"/>
</dbReference>
<comment type="caution">
    <text evidence="6">Lacks conserved residue(s) required for the propagation of feature annotation.</text>
</comment>
<dbReference type="Gene3D" id="1.10.8.10">
    <property type="entry name" value="DNA helicase RuvA subunit, C-terminal domain"/>
    <property type="match status" value="1"/>
</dbReference>
<feature type="region of interest" description="Domain III" evidence="6">
    <location>
        <begin position="140"/>
        <end position="185"/>
    </location>
</feature>
<evidence type="ECO:0000259" key="7">
    <source>
        <dbReference type="SMART" id="SM00278"/>
    </source>
</evidence>
<dbReference type="SMART" id="SM00278">
    <property type="entry name" value="HhH1"/>
    <property type="match status" value="2"/>
</dbReference>
<sequence length="185" mass="20684">MLKKIRGKIVSIGEENISIEVGPFTLEAFPSFRILKDLETEQEYNFEASFEMSEWNMALYVFKDIDERNVFESLKKVSKIGPKTAARIVRSTDAEAISAMIGSGDISGLSKLPGIGKKTAERIASELKGKFEGIEIKNDLSDAIEALEALGYERFKIMRFLKNNDVSNMPVEEIIKIGLAKLSKK</sequence>
<keyword evidence="8" id="KW-0378">Hydrolase</keyword>
<dbReference type="InterPro" id="IPR000085">
    <property type="entry name" value="RuvA"/>
</dbReference>
<keyword evidence="3 6" id="KW-0238">DNA-binding</keyword>